<evidence type="ECO:0000256" key="1">
    <source>
        <dbReference type="SAM" id="Phobius"/>
    </source>
</evidence>
<gene>
    <name evidence="2" type="ORF">RF11_04653</name>
</gene>
<name>A0A0C2MRU6_THEKT</name>
<comment type="caution">
    <text evidence="2">The sequence shown here is derived from an EMBL/GenBank/DDBJ whole genome shotgun (WGS) entry which is preliminary data.</text>
</comment>
<evidence type="ECO:0000313" key="3">
    <source>
        <dbReference type="Proteomes" id="UP000031668"/>
    </source>
</evidence>
<feature type="transmembrane region" description="Helical" evidence="1">
    <location>
        <begin position="64"/>
        <end position="84"/>
    </location>
</feature>
<keyword evidence="1" id="KW-0812">Transmembrane</keyword>
<keyword evidence="1" id="KW-0472">Membrane</keyword>
<dbReference type="EMBL" id="JWZT01002226">
    <property type="protein sequence ID" value="KII69981.1"/>
    <property type="molecule type" value="Genomic_DNA"/>
</dbReference>
<keyword evidence="1" id="KW-1133">Transmembrane helix</keyword>
<reference evidence="2 3" key="1">
    <citation type="journal article" date="2014" name="Genome Biol. Evol.">
        <title>The genome of the myxosporean Thelohanellus kitauei shows adaptations to nutrient acquisition within its fish host.</title>
        <authorList>
            <person name="Yang Y."/>
            <person name="Xiong J."/>
            <person name="Zhou Z."/>
            <person name="Huo F."/>
            <person name="Miao W."/>
            <person name="Ran C."/>
            <person name="Liu Y."/>
            <person name="Zhang J."/>
            <person name="Feng J."/>
            <person name="Wang M."/>
            <person name="Wang M."/>
            <person name="Wang L."/>
            <person name="Yao B."/>
        </authorList>
    </citation>
    <scope>NUCLEOTIDE SEQUENCE [LARGE SCALE GENOMIC DNA]</scope>
    <source>
        <strain evidence="2">Wuqing</strain>
    </source>
</reference>
<dbReference type="AlphaFoldDB" id="A0A0C2MRU6"/>
<protein>
    <submittedName>
        <fullName evidence="2">Uncharacterized protein</fullName>
    </submittedName>
</protein>
<dbReference type="Proteomes" id="UP000031668">
    <property type="component" value="Unassembled WGS sequence"/>
</dbReference>
<sequence>MSKSGLRSPLFTPVCRIYYKDCFREFMLVIHASGKVAEHLAFLQPHRSQDCHRGFNLKRSILKIIFFGIPLVVLINIVLFKLYLRFFKNNRISEDTDSLEKRKWLLNPKGRYELDPNRETSD</sequence>
<proteinExistence type="predicted"/>
<accession>A0A0C2MRU6</accession>
<evidence type="ECO:0000313" key="2">
    <source>
        <dbReference type="EMBL" id="KII69981.1"/>
    </source>
</evidence>
<keyword evidence="3" id="KW-1185">Reference proteome</keyword>
<organism evidence="2 3">
    <name type="scientific">Thelohanellus kitauei</name>
    <name type="common">Myxosporean</name>
    <dbReference type="NCBI Taxonomy" id="669202"/>
    <lineage>
        <taxon>Eukaryota</taxon>
        <taxon>Metazoa</taxon>
        <taxon>Cnidaria</taxon>
        <taxon>Myxozoa</taxon>
        <taxon>Myxosporea</taxon>
        <taxon>Bivalvulida</taxon>
        <taxon>Platysporina</taxon>
        <taxon>Myxobolidae</taxon>
        <taxon>Thelohanellus</taxon>
    </lineage>
</organism>